<evidence type="ECO:0000313" key="2">
    <source>
        <dbReference type="Proteomes" id="UP000735302"/>
    </source>
</evidence>
<dbReference type="AlphaFoldDB" id="A0AAV4C3V7"/>
<reference evidence="1 2" key="1">
    <citation type="journal article" date="2021" name="Elife">
        <title>Chloroplast acquisition without the gene transfer in kleptoplastic sea slugs, Plakobranchus ocellatus.</title>
        <authorList>
            <person name="Maeda T."/>
            <person name="Takahashi S."/>
            <person name="Yoshida T."/>
            <person name="Shimamura S."/>
            <person name="Takaki Y."/>
            <person name="Nagai Y."/>
            <person name="Toyoda A."/>
            <person name="Suzuki Y."/>
            <person name="Arimoto A."/>
            <person name="Ishii H."/>
            <person name="Satoh N."/>
            <person name="Nishiyama T."/>
            <person name="Hasebe M."/>
            <person name="Maruyama T."/>
            <person name="Minagawa J."/>
            <person name="Obokata J."/>
            <person name="Shigenobu S."/>
        </authorList>
    </citation>
    <scope>NUCLEOTIDE SEQUENCE [LARGE SCALE GENOMIC DNA]</scope>
</reference>
<name>A0AAV4C3V7_9GAST</name>
<accession>A0AAV4C3V7</accession>
<organism evidence="1 2">
    <name type="scientific">Plakobranchus ocellatus</name>
    <dbReference type="NCBI Taxonomy" id="259542"/>
    <lineage>
        <taxon>Eukaryota</taxon>
        <taxon>Metazoa</taxon>
        <taxon>Spiralia</taxon>
        <taxon>Lophotrochozoa</taxon>
        <taxon>Mollusca</taxon>
        <taxon>Gastropoda</taxon>
        <taxon>Heterobranchia</taxon>
        <taxon>Euthyneura</taxon>
        <taxon>Panpulmonata</taxon>
        <taxon>Sacoglossa</taxon>
        <taxon>Placobranchoidea</taxon>
        <taxon>Plakobranchidae</taxon>
        <taxon>Plakobranchus</taxon>
    </lineage>
</organism>
<gene>
    <name evidence="1" type="ORF">PoB_005653100</name>
</gene>
<comment type="caution">
    <text evidence="1">The sequence shown here is derived from an EMBL/GenBank/DDBJ whole genome shotgun (WGS) entry which is preliminary data.</text>
</comment>
<dbReference type="Proteomes" id="UP000735302">
    <property type="component" value="Unassembled WGS sequence"/>
</dbReference>
<protein>
    <submittedName>
        <fullName evidence="1">Uncharacterized protein</fullName>
    </submittedName>
</protein>
<proteinExistence type="predicted"/>
<keyword evidence="2" id="KW-1185">Reference proteome</keyword>
<dbReference type="EMBL" id="BLXT01006199">
    <property type="protein sequence ID" value="GFO30026.1"/>
    <property type="molecule type" value="Genomic_DNA"/>
</dbReference>
<sequence>MGRKLRGVCNNRGLLAVSVVDKKNHKTTQRQNASYFALIGGVITARNLVRLLPEPGDLEAFLSGRCWQSRIRDSNWLVARKVYNDVTNQGYSDFTFMSLADIFELGGKYRGLDAVGNKPFPSNFFFFETVKPDF</sequence>
<evidence type="ECO:0000313" key="1">
    <source>
        <dbReference type="EMBL" id="GFO30026.1"/>
    </source>
</evidence>